<dbReference type="InterPro" id="IPR006685">
    <property type="entry name" value="MscS_channel_2nd"/>
</dbReference>
<protein>
    <submittedName>
        <fullName evidence="7">Mechanosensitive ion channel</fullName>
    </submittedName>
</protein>
<evidence type="ECO:0000259" key="6">
    <source>
        <dbReference type="Pfam" id="PF00924"/>
    </source>
</evidence>
<comment type="subcellular location">
    <subcellularLocation>
        <location evidence="1">Membrane</location>
    </subcellularLocation>
</comment>
<keyword evidence="2 5" id="KW-0812">Transmembrane</keyword>
<keyword evidence="3 5" id="KW-1133">Transmembrane helix</keyword>
<dbReference type="PATRIC" id="fig|291169.3.peg.465"/>
<proteinExistence type="predicted"/>
<sequence>MNEKLGLSQETWAFFLPIISLFGSTFILLIVVLVLNSLASRFIRRTVDATELRRKWLVQTRNGIILLFILGLILIWGEELRTLALSVVAIAVAFVVATKELILCVTGSLLKTGAGSFDIGDRIQIRDFRGDVIDQTLLATTILEVGPGKLTHQRTGRMAVIPNALFVSEPVINESYTRQYVLHVFTVPFKRTDKWQAAQQALLAAAAKHCQPYLENARLYMQRLSDERGLDASSVDPRVTIQVPTAAEIHLVVRFPVRASQRSYIEQLILSEVFTEDFSGKGKSTEEEAEEEEEKA</sequence>
<dbReference type="Pfam" id="PF00924">
    <property type="entry name" value="MS_channel_2nd"/>
    <property type="match status" value="1"/>
</dbReference>
<dbReference type="Proteomes" id="UP000094379">
    <property type="component" value="Unassembled WGS sequence"/>
</dbReference>
<dbReference type="PANTHER" id="PTHR30566:SF27">
    <property type="entry name" value="MECHANOSENSITIVE ION CHANNEL PROTEIN"/>
    <property type="match status" value="1"/>
</dbReference>
<dbReference type="InterPro" id="IPR023408">
    <property type="entry name" value="MscS_beta-dom_sf"/>
</dbReference>
<keyword evidence="4 5" id="KW-0472">Membrane</keyword>
<accession>A0A1E3GV87</accession>
<evidence type="ECO:0000313" key="7">
    <source>
        <dbReference type="EMBL" id="ODN67953.1"/>
    </source>
</evidence>
<feature type="transmembrane region" description="Helical" evidence="5">
    <location>
        <begin position="12"/>
        <end position="35"/>
    </location>
</feature>
<dbReference type="PANTHER" id="PTHR30566">
    <property type="entry name" value="YNAI-RELATED MECHANOSENSITIVE ION CHANNEL"/>
    <property type="match status" value="1"/>
</dbReference>
<reference evidence="7 8" key="1">
    <citation type="submission" date="2016-07" db="EMBL/GenBank/DDBJ databases">
        <title>Draft Genome Sequence of Methylophaga muralis Bur 1.</title>
        <authorList>
            <person name="Vasilenko O.V."/>
            <person name="Doronina N.V."/>
            <person name="Shmareva M.N."/>
            <person name="Tarlachkov S.V."/>
            <person name="Mustakhimov I."/>
            <person name="Trotsenko Y.A."/>
        </authorList>
    </citation>
    <scope>NUCLEOTIDE SEQUENCE [LARGE SCALE GENOMIC DNA]</scope>
    <source>
        <strain evidence="7 8">Bur 1</strain>
    </source>
</reference>
<dbReference type="STRING" id="291169.A9E74_00459"/>
<evidence type="ECO:0000256" key="4">
    <source>
        <dbReference type="ARBA" id="ARBA00023136"/>
    </source>
</evidence>
<dbReference type="RefSeq" id="WP_069295032.1">
    <property type="nucleotide sequence ID" value="NZ_MCRI01000002.1"/>
</dbReference>
<comment type="caution">
    <text evidence="7">The sequence shown here is derived from an EMBL/GenBank/DDBJ whole genome shotgun (WGS) entry which is preliminary data.</text>
</comment>
<dbReference type="AlphaFoldDB" id="A0A1E3GV87"/>
<evidence type="ECO:0000256" key="5">
    <source>
        <dbReference type="SAM" id="Phobius"/>
    </source>
</evidence>
<evidence type="ECO:0000313" key="8">
    <source>
        <dbReference type="Proteomes" id="UP000094379"/>
    </source>
</evidence>
<dbReference type="GO" id="GO:0008381">
    <property type="term" value="F:mechanosensitive monoatomic ion channel activity"/>
    <property type="evidence" value="ECO:0007669"/>
    <property type="project" value="UniProtKB-ARBA"/>
</dbReference>
<dbReference type="SUPFAM" id="SSF50182">
    <property type="entry name" value="Sm-like ribonucleoproteins"/>
    <property type="match status" value="1"/>
</dbReference>
<dbReference type="EMBL" id="MCRI01000002">
    <property type="protein sequence ID" value="ODN67953.1"/>
    <property type="molecule type" value="Genomic_DNA"/>
</dbReference>
<feature type="domain" description="Mechanosensitive ion channel MscS" evidence="6">
    <location>
        <begin position="115"/>
        <end position="175"/>
    </location>
</feature>
<dbReference type="Gene3D" id="2.30.30.60">
    <property type="match status" value="1"/>
</dbReference>
<name>A0A1E3GV87_9GAMM</name>
<feature type="transmembrane region" description="Helical" evidence="5">
    <location>
        <begin position="56"/>
        <end position="77"/>
    </location>
</feature>
<evidence type="ECO:0000256" key="3">
    <source>
        <dbReference type="ARBA" id="ARBA00022989"/>
    </source>
</evidence>
<gene>
    <name evidence="7" type="ORF">A9E74_00459</name>
</gene>
<evidence type="ECO:0000256" key="2">
    <source>
        <dbReference type="ARBA" id="ARBA00022692"/>
    </source>
</evidence>
<feature type="transmembrane region" description="Helical" evidence="5">
    <location>
        <begin position="83"/>
        <end position="102"/>
    </location>
</feature>
<evidence type="ECO:0000256" key="1">
    <source>
        <dbReference type="ARBA" id="ARBA00004370"/>
    </source>
</evidence>
<organism evidence="7 8">
    <name type="scientific">Methylophaga muralis</name>
    <dbReference type="NCBI Taxonomy" id="291169"/>
    <lineage>
        <taxon>Bacteria</taxon>
        <taxon>Pseudomonadati</taxon>
        <taxon>Pseudomonadota</taxon>
        <taxon>Gammaproteobacteria</taxon>
        <taxon>Thiotrichales</taxon>
        <taxon>Piscirickettsiaceae</taxon>
        <taxon>Methylophaga</taxon>
    </lineage>
</organism>
<dbReference type="InterPro" id="IPR010920">
    <property type="entry name" value="LSM_dom_sf"/>
</dbReference>
<dbReference type="GO" id="GO:0016020">
    <property type="term" value="C:membrane"/>
    <property type="evidence" value="ECO:0007669"/>
    <property type="project" value="UniProtKB-SubCell"/>
</dbReference>
<keyword evidence="8" id="KW-1185">Reference proteome</keyword>